<dbReference type="Gene3D" id="3.40.50.1820">
    <property type="entry name" value="alpha/beta hydrolase"/>
    <property type="match status" value="1"/>
</dbReference>
<dbReference type="InterPro" id="IPR001375">
    <property type="entry name" value="Peptidase_S9_cat"/>
</dbReference>
<gene>
    <name evidence="2" type="ORF">FHX44_114777</name>
</gene>
<dbReference type="OrthoDB" id="6059224at2"/>
<evidence type="ECO:0000259" key="1">
    <source>
        <dbReference type="Pfam" id="PF00326"/>
    </source>
</evidence>
<dbReference type="RefSeq" id="WP_147257792.1">
    <property type="nucleotide sequence ID" value="NZ_VIWU01000001.1"/>
</dbReference>
<dbReference type="GO" id="GO:0008236">
    <property type="term" value="F:serine-type peptidase activity"/>
    <property type="evidence" value="ECO:0007669"/>
    <property type="project" value="InterPro"/>
</dbReference>
<dbReference type="Proteomes" id="UP000321261">
    <property type="component" value="Unassembled WGS sequence"/>
</dbReference>
<name>A0A561SVF4_9PSEU</name>
<dbReference type="AlphaFoldDB" id="A0A561SVF4"/>
<organism evidence="2 3">
    <name type="scientific">Pseudonocardia hierapolitana</name>
    <dbReference type="NCBI Taxonomy" id="1128676"/>
    <lineage>
        <taxon>Bacteria</taxon>
        <taxon>Bacillati</taxon>
        <taxon>Actinomycetota</taxon>
        <taxon>Actinomycetes</taxon>
        <taxon>Pseudonocardiales</taxon>
        <taxon>Pseudonocardiaceae</taxon>
        <taxon>Pseudonocardia</taxon>
    </lineage>
</organism>
<evidence type="ECO:0000313" key="2">
    <source>
        <dbReference type="EMBL" id="TWF78853.1"/>
    </source>
</evidence>
<comment type="caution">
    <text evidence="2">The sequence shown here is derived from an EMBL/GenBank/DDBJ whole genome shotgun (WGS) entry which is preliminary data.</text>
</comment>
<accession>A0A561SVF4</accession>
<proteinExistence type="predicted"/>
<keyword evidence="3" id="KW-1185">Reference proteome</keyword>
<dbReference type="SUPFAM" id="SSF53474">
    <property type="entry name" value="alpha/beta-Hydrolases"/>
    <property type="match status" value="1"/>
</dbReference>
<dbReference type="GO" id="GO:0006508">
    <property type="term" value="P:proteolysis"/>
    <property type="evidence" value="ECO:0007669"/>
    <property type="project" value="InterPro"/>
</dbReference>
<sequence>MTVETTITGMAAGVPFVAVPPGGDRAGAPVVAAWHLMDPPRTEVAMAAALPLAGLDAWRLYLGLPLHGMRFPEGGVEALMQLGYADAVQNLYGPISAQAAEEFGPAYAELRQRLGFRDGPIGLLGGSLGSAVAQLVVADGGFDVAAAVLASPLSRLSAVVEAVGRQFGMSYPWSEPSLDIARRLDFVARADEVAACPATLLVVGEDDDESGFQAPARQLRDALARRSVQAELVVVPGMGHAFAEEPGIEPAPQLPAAAEVDRLAVGWFSRHLR</sequence>
<dbReference type="EMBL" id="VIWU01000001">
    <property type="protein sequence ID" value="TWF78853.1"/>
    <property type="molecule type" value="Genomic_DNA"/>
</dbReference>
<protein>
    <submittedName>
        <fullName evidence="2">Prolyl oligopeptidase family protein</fullName>
    </submittedName>
</protein>
<reference evidence="2 3" key="1">
    <citation type="submission" date="2019-06" db="EMBL/GenBank/DDBJ databases">
        <title>Sequencing the genomes of 1000 actinobacteria strains.</title>
        <authorList>
            <person name="Klenk H.-P."/>
        </authorList>
    </citation>
    <scope>NUCLEOTIDE SEQUENCE [LARGE SCALE GENOMIC DNA]</scope>
    <source>
        <strain evidence="2 3">DSM 45671</strain>
    </source>
</reference>
<feature type="domain" description="Peptidase S9 prolyl oligopeptidase catalytic" evidence="1">
    <location>
        <begin position="120"/>
        <end position="243"/>
    </location>
</feature>
<evidence type="ECO:0000313" key="3">
    <source>
        <dbReference type="Proteomes" id="UP000321261"/>
    </source>
</evidence>
<dbReference type="InterPro" id="IPR029058">
    <property type="entry name" value="AB_hydrolase_fold"/>
</dbReference>
<dbReference type="Pfam" id="PF00326">
    <property type="entry name" value="Peptidase_S9"/>
    <property type="match status" value="1"/>
</dbReference>